<dbReference type="Proteomes" id="UP000886595">
    <property type="component" value="Unassembled WGS sequence"/>
</dbReference>
<dbReference type="OrthoDB" id="1262810at2759"/>
<proteinExistence type="predicted"/>
<feature type="compositionally biased region" description="Basic residues" evidence="1">
    <location>
        <begin position="364"/>
        <end position="380"/>
    </location>
</feature>
<feature type="compositionally biased region" description="Basic and acidic residues" evidence="1">
    <location>
        <begin position="381"/>
        <end position="392"/>
    </location>
</feature>
<evidence type="ECO:0000256" key="1">
    <source>
        <dbReference type="SAM" id="MobiDB-lite"/>
    </source>
</evidence>
<name>A0A8X7SDS4_BRACI</name>
<keyword evidence="3" id="KW-1185">Reference proteome</keyword>
<accession>A0A8X7SDS4</accession>
<evidence type="ECO:0000313" key="2">
    <source>
        <dbReference type="EMBL" id="KAG2305423.1"/>
    </source>
</evidence>
<comment type="caution">
    <text evidence="2">The sequence shown here is derived from an EMBL/GenBank/DDBJ whole genome shotgun (WGS) entry which is preliminary data.</text>
</comment>
<reference evidence="2 3" key="1">
    <citation type="submission" date="2020-02" db="EMBL/GenBank/DDBJ databases">
        <authorList>
            <person name="Ma Q."/>
            <person name="Huang Y."/>
            <person name="Song X."/>
            <person name="Pei D."/>
        </authorList>
    </citation>
    <scope>NUCLEOTIDE SEQUENCE [LARGE SCALE GENOMIC DNA]</scope>
    <source>
        <strain evidence="2">Sxm20200214</strain>
        <tissue evidence="2">Leaf</tissue>
    </source>
</reference>
<evidence type="ECO:0000313" key="3">
    <source>
        <dbReference type="Proteomes" id="UP000886595"/>
    </source>
</evidence>
<feature type="region of interest" description="Disordered" evidence="1">
    <location>
        <begin position="321"/>
        <end position="405"/>
    </location>
</feature>
<feature type="compositionally biased region" description="Basic residues" evidence="1">
    <location>
        <begin position="393"/>
        <end position="405"/>
    </location>
</feature>
<dbReference type="EMBL" id="JAAMPC010000007">
    <property type="protein sequence ID" value="KAG2305423.1"/>
    <property type="molecule type" value="Genomic_DNA"/>
</dbReference>
<gene>
    <name evidence="2" type="ORF">Bca52824_034074</name>
</gene>
<sequence>MQGNRDGSWPLRASIIGGTGGYLPQATRAYSNFNVPQPIRYDLQTQQNLNFPHPQQIPSFRPHHFAPSGDSAWSGIHGSSEKSAMRIDKAVMETRRSLVAAGENVSSIRVSQSVLSQLQQQPDSQRSLGMQMQDVPSLRQLMTLEGKIYAFIHCFVGARGIVTLHDLEVAICRNEFVDCFDDLKLGPLLRHPLVLLYFPSISGSTGSVQITSEEIISFLDSYLSTYGMDDVKLDDFLDYVAEKKSVIGKEKLGVRIQSLRMYVAFIQDAKRQEGETLETLLTGLHQKHHIPSSKKQRQVKSVTVSEQDDLAVLHQKDSCGKHTTFNSSSSDDDDSGDYEVEKFKSSDHVSSCPYPSVAEEVKKLGRSKKKRKAETKKRKAETRSHEKSDLSKPLRRSPSKLRRGHVKHEIAKLAVDSDTKQVFSFNEADFTLSEGALRLFISTWKDACKELSMST</sequence>
<protein>
    <submittedName>
        <fullName evidence="2">Uncharacterized protein</fullName>
    </submittedName>
</protein>
<dbReference type="AlphaFoldDB" id="A0A8X7SDS4"/>
<organism evidence="2 3">
    <name type="scientific">Brassica carinata</name>
    <name type="common">Ethiopian mustard</name>
    <name type="synonym">Abyssinian cabbage</name>
    <dbReference type="NCBI Taxonomy" id="52824"/>
    <lineage>
        <taxon>Eukaryota</taxon>
        <taxon>Viridiplantae</taxon>
        <taxon>Streptophyta</taxon>
        <taxon>Embryophyta</taxon>
        <taxon>Tracheophyta</taxon>
        <taxon>Spermatophyta</taxon>
        <taxon>Magnoliopsida</taxon>
        <taxon>eudicotyledons</taxon>
        <taxon>Gunneridae</taxon>
        <taxon>Pentapetalae</taxon>
        <taxon>rosids</taxon>
        <taxon>malvids</taxon>
        <taxon>Brassicales</taxon>
        <taxon>Brassicaceae</taxon>
        <taxon>Brassiceae</taxon>
        <taxon>Brassica</taxon>
    </lineage>
</organism>